<dbReference type="Proteomes" id="UP000287361">
    <property type="component" value="Unassembled WGS sequence"/>
</dbReference>
<keyword evidence="4 8" id="KW-0812">Transmembrane</keyword>
<feature type="transmembrane region" description="Helical" evidence="8">
    <location>
        <begin position="46"/>
        <end position="66"/>
    </location>
</feature>
<evidence type="ECO:0000256" key="2">
    <source>
        <dbReference type="ARBA" id="ARBA00008488"/>
    </source>
</evidence>
<reference evidence="9 10" key="1">
    <citation type="submission" date="2018-10" db="EMBL/GenBank/DDBJ databases">
        <title>Draft Genome Sequence of Anaerotignum sp. KCTC 15736.</title>
        <authorList>
            <person name="Choi S.H."/>
            <person name="Kim J.S."/>
            <person name="Kang S.W."/>
            <person name="Lee J.S."/>
            <person name="Park S.H."/>
        </authorList>
    </citation>
    <scope>NUCLEOTIDE SEQUENCE [LARGE SCALE GENOMIC DNA]</scope>
    <source>
        <strain evidence="9 10">KCTC 15736</strain>
    </source>
</reference>
<dbReference type="RefSeq" id="WP_243107987.1">
    <property type="nucleotide sequence ID" value="NZ_DAVZTY010000050.1"/>
</dbReference>
<feature type="transmembrane region" description="Helical" evidence="8">
    <location>
        <begin position="195"/>
        <end position="219"/>
    </location>
</feature>
<proteinExistence type="inferred from homology"/>
<evidence type="ECO:0000256" key="6">
    <source>
        <dbReference type="ARBA" id="ARBA00023136"/>
    </source>
</evidence>
<feature type="transmembrane region" description="Helical" evidence="8">
    <location>
        <begin position="113"/>
        <end position="129"/>
    </location>
</feature>
<keyword evidence="3" id="KW-1003">Cell membrane</keyword>
<comment type="caution">
    <text evidence="9">The sequence shown here is derived from an EMBL/GenBank/DDBJ whole genome shotgun (WGS) entry which is preliminary data.</text>
</comment>
<dbReference type="InterPro" id="IPR004254">
    <property type="entry name" value="AdipoR/HlyIII-related"/>
</dbReference>
<keyword evidence="10" id="KW-1185">Reference proteome</keyword>
<evidence type="ECO:0000256" key="7">
    <source>
        <dbReference type="PIRSR" id="PIRSR604254-1"/>
    </source>
</evidence>
<sequence>METVIGKKMKFRARDSLSALTHFIGFLAVIPPVICLLERSETTAQVVSFAIFGISLLLLYGASTIYHTLCLAPEKIAFLRRIDHMMIFVLIAGTYTPVCMVILPGIWGKALLAAVWGIAIFGIFMKIFWMNAPRWLSTLIYVGMGWLAVAAFIPLKRAIGWGGLGMLLAGGIVYTIGAVIYALKKPNLAILKSFGFHEIFHVFVMLGSAFHIAFMFLYVL</sequence>
<evidence type="ECO:0000313" key="10">
    <source>
        <dbReference type="Proteomes" id="UP000287361"/>
    </source>
</evidence>
<evidence type="ECO:0000256" key="4">
    <source>
        <dbReference type="ARBA" id="ARBA00022692"/>
    </source>
</evidence>
<accession>A0A401LE58</accession>
<dbReference type="PANTHER" id="PTHR20855">
    <property type="entry name" value="ADIPOR/PROGESTIN RECEPTOR-RELATED"/>
    <property type="match status" value="1"/>
</dbReference>
<dbReference type="AlphaFoldDB" id="A0A401LE58"/>
<dbReference type="GO" id="GO:0140911">
    <property type="term" value="F:pore-forming activity"/>
    <property type="evidence" value="ECO:0007669"/>
    <property type="project" value="InterPro"/>
</dbReference>
<dbReference type="PANTHER" id="PTHR20855:SF3">
    <property type="entry name" value="LD03007P"/>
    <property type="match status" value="1"/>
</dbReference>
<feature type="transmembrane region" description="Helical" evidence="8">
    <location>
        <begin position="87"/>
        <end position="107"/>
    </location>
</feature>
<dbReference type="GeneID" id="86194480"/>
<name>A0A401LE58_9FIRM</name>
<feature type="transmembrane region" description="Helical" evidence="8">
    <location>
        <begin position="161"/>
        <end position="183"/>
    </location>
</feature>
<dbReference type="GO" id="GO:0005886">
    <property type="term" value="C:plasma membrane"/>
    <property type="evidence" value="ECO:0007669"/>
    <property type="project" value="UniProtKB-SubCell"/>
</dbReference>
<evidence type="ECO:0000256" key="5">
    <source>
        <dbReference type="ARBA" id="ARBA00022989"/>
    </source>
</evidence>
<organism evidence="9 10">
    <name type="scientific">Anaerotignum faecicola</name>
    <dbReference type="NCBI Taxonomy" id="2358141"/>
    <lineage>
        <taxon>Bacteria</taxon>
        <taxon>Bacillati</taxon>
        <taxon>Bacillota</taxon>
        <taxon>Clostridia</taxon>
        <taxon>Lachnospirales</taxon>
        <taxon>Anaerotignaceae</taxon>
        <taxon>Anaerotignum</taxon>
    </lineage>
</organism>
<comment type="subcellular location">
    <subcellularLocation>
        <location evidence="1">Cell membrane</location>
        <topology evidence="1">Multi-pass membrane protein</topology>
    </subcellularLocation>
</comment>
<feature type="binding site" evidence="7">
    <location>
        <position position="67"/>
    </location>
    <ligand>
        <name>Zn(2+)</name>
        <dbReference type="ChEBI" id="CHEBI:29105"/>
    </ligand>
</feature>
<evidence type="ECO:0000256" key="3">
    <source>
        <dbReference type="ARBA" id="ARBA00022475"/>
    </source>
</evidence>
<dbReference type="Pfam" id="PF03006">
    <property type="entry name" value="HlyIII"/>
    <property type="match status" value="1"/>
</dbReference>
<protein>
    <submittedName>
        <fullName evidence="9">Hemolysin III</fullName>
    </submittedName>
</protein>
<dbReference type="NCBIfam" id="TIGR01065">
    <property type="entry name" value="hlyIII"/>
    <property type="match status" value="1"/>
</dbReference>
<feature type="binding site" evidence="7">
    <location>
        <position position="201"/>
    </location>
    <ligand>
        <name>Zn(2+)</name>
        <dbReference type="ChEBI" id="CHEBI:29105"/>
    </ligand>
</feature>
<dbReference type="InterPro" id="IPR005744">
    <property type="entry name" value="Hy-lIII"/>
</dbReference>
<feature type="transmembrane region" description="Helical" evidence="8">
    <location>
        <begin position="136"/>
        <end position="155"/>
    </location>
</feature>
<evidence type="ECO:0000256" key="1">
    <source>
        <dbReference type="ARBA" id="ARBA00004651"/>
    </source>
</evidence>
<feature type="transmembrane region" description="Helical" evidence="8">
    <location>
        <begin position="17"/>
        <end position="34"/>
    </location>
</feature>
<feature type="binding site" evidence="7">
    <location>
        <position position="197"/>
    </location>
    <ligand>
        <name>Zn(2+)</name>
        <dbReference type="ChEBI" id="CHEBI:29105"/>
    </ligand>
</feature>
<evidence type="ECO:0000256" key="8">
    <source>
        <dbReference type="SAM" id="Phobius"/>
    </source>
</evidence>
<keyword evidence="7" id="KW-0479">Metal-binding</keyword>
<comment type="similarity">
    <text evidence="2">Belongs to the UPF0073 (Hly-III) family.</text>
</comment>
<keyword evidence="5 8" id="KW-1133">Transmembrane helix</keyword>
<keyword evidence="7" id="KW-0862">Zinc</keyword>
<gene>
    <name evidence="9" type="ORF">KGMB03357_14740</name>
</gene>
<keyword evidence="6 8" id="KW-0472">Membrane</keyword>
<dbReference type="EMBL" id="BHVZ01000004">
    <property type="protein sequence ID" value="GCB29813.1"/>
    <property type="molecule type" value="Genomic_DNA"/>
</dbReference>
<dbReference type="GO" id="GO:0046872">
    <property type="term" value="F:metal ion binding"/>
    <property type="evidence" value="ECO:0007669"/>
    <property type="project" value="UniProtKB-KW"/>
</dbReference>
<evidence type="ECO:0000313" key="9">
    <source>
        <dbReference type="EMBL" id="GCB29813.1"/>
    </source>
</evidence>